<protein>
    <submittedName>
        <fullName evidence="2">Uncharacterized protein</fullName>
    </submittedName>
</protein>
<comment type="caution">
    <text evidence="2">The sequence shown here is derived from an EMBL/GenBank/DDBJ whole genome shotgun (WGS) entry which is preliminary data.</text>
</comment>
<dbReference type="Pfam" id="PF02639">
    <property type="entry name" value="DUF188"/>
    <property type="match status" value="1"/>
</dbReference>
<evidence type="ECO:0000313" key="3">
    <source>
        <dbReference type="Proteomes" id="UP000240974"/>
    </source>
</evidence>
<evidence type="ECO:0000313" key="2">
    <source>
        <dbReference type="EMBL" id="PST40320.1"/>
    </source>
</evidence>
<proteinExistence type="inferred from homology"/>
<dbReference type="PANTHER" id="PTHR35146">
    <property type="entry name" value="UPF0178 PROTEIN YAII"/>
    <property type="match status" value="1"/>
</dbReference>
<organism evidence="2 3">
    <name type="scientific">Faecalibacillus intestinalis</name>
    <dbReference type="NCBI Taxonomy" id="1982626"/>
    <lineage>
        <taxon>Bacteria</taxon>
        <taxon>Bacillati</taxon>
        <taxon>Bacillota</taxon>
        <taxon>Erysipelotrichia</taxon>
        <taxon>Erysipelotrichales</taxon>
        <taxon>Coprobacillaceae</taxon>
        <taxon>Faecalibacillus</taxon>
    </lineage>
</organism>
<keyword evidence="3" id="KW-1185">Reference proteome</keyword>
<dbReference type="EMBL" id="PYLQ01000012">
    <property type="protein sequence ID" value="PST40320.1"/>
    <property type="molecule type" value="Genomic_DNA"/>
</dbReference>
<dbReference type="Proteomes" id="UP000240974">
    <property type="component" value="Unassembled WGS sequence"/>
</dbReference>
<evidence type="ECO:0000256" key="1">
    <source>
        <dbReference type="ARBA" id="ARBA00008522"/>
    </source>
</evidence>
<name>A0A2T3FYH9_9FIRM</name>
<dbReference type="RefSeq" id="WP_107030094.1">
    <property type="nucleotide sequence ID" value="NZ_JAQCYX010000003.1"/>
</dbReference>
<reference evidence="2 3" key="1">
    <citation type="journal article" date="2019" name="Int. J. Syst. Evol. Microbiol.">
        <title>Faecalibacillus intestinalis gen. nov., sp. nov. and Faecalibacillus faecis sp. nov., isolated from human faeces.</title>
        <authorList>
            <person name="Seo B."/>
            <person name="Jeon K."/>
            <person name="Baek I."/>
            <person name="Lee Y.M."/>
            <person name="Baek K."/>
            <person name="Ko G."/>
        </authorList>
    </citation>
    <scope>NUCLEOTIDE SEQUENCE [LARGE SCALE GENOMIC DNA]</scope>
    <source>
        <strain evidence="2 3">SNUG30099</strain>
    </source>
</reference>
<dbReference type="PANTHER" id="PTHR35146:SF1">
    <property type="entry name" value="UPF0178 PROTEIN YAII"/>
    <property type="match status" value="1"/>
</dbReference>
<gene>
    <name evidence="2" type="ORF">C7U54_09215</name>
</gene>
<sequence>MRLLIDGDACPDRQKVIELALHYGVEVLLFIDFAHVIEDERIQIIMCEVGKDSVDQMILSYLQEGDLMISQDYGLASLALLKNVTILHVSGKRITEDNINNLLTSRYLGHLSRKQHKHVKGPKKRNYRTSQFFLRELEKIFIENKINEEKAILE</sequence>
<dbReference type="AlphaFoldDB" id="A0A2T3FYH9"/>
<comment type="similarity">
    <text evidence="1">Belongs to the UPF0178 family.</text>
</comment>
<dbReference type="InterPro" id="IPR003791">
    <property type="entry name" value="UPF0178"/>
</dbReference>
<accession>A0A2T3FYH9</accession>